<evidence type="ECO:0000313" key="4">
    <source>
        <dbReference type="Proteomes" id="UP000004892"/>
    </source>
</evidence>
<dbReference type="Proteomes" id="UP000004892">
    <property type="component" value="Unassembled WGS sequence"/>
</dbReference>
<keyword evidence="4" id="KW-1185">Reference proteome</keyword>
<dbReference type="Gene3D" id="1.10.150.130">
    <property type="match status" value="1"/>
</dbReference>
<sequence>MKSHTTSKAKKKWSFKLLQTQDRMRQDGSFPIALVLCFCQQRSITTLDLMALPEQWDKEFERYSLKGANSHPDALKYNVYLNSLSTTLDETISDLTKRKIPFTNTMIIEHLFIVEKTTRLKTYILQLIEQLEKQERFGHVLTFVELSEYLEKFDKALDKRLFADVNYNYVVKFVQYQLKNGRKKGGIPVNVRSLRTVLNTAIQDNAGNPETVVEFIIKLNEWNQQNQRIYLIRKHLYRYIINDSVYSITYLTSGRAYPFYDILHNMD</sequence>
<evidence type="ECO:0000313" key="3">
    <source>
        <dbReference type="EMBL" id="EHP47152.1"/>
    </source>
</evidence>
<comment type="caution">
    <text evidence="3">The sequence shown here is derived from an EMBL/GenBank/DDBJ whole genome shotgun (WGS) entry which is preliminary data.</text>
</comment>
<dbReference type="GeneID" id="98069324"/>
<keyword evidence="1" id="KW-0238">DNA-binding</keyword>
<dbReference type="InterPro" id="IPR010998">
    <property type="entry name" value="Integrase_recombinase_N"/>
</dbReference>
<evidence type="ECO:0000256" key="1">
    <source>
        <dbReference type="ARBA" id="ARBA00023125"/>
    </source>
</evidence>
<dbReference type="EMBL" id="ADMC01000023">
    <property type="protein sequence ID" value="EHP47152.1"/>
    <property type="molecule type" value="Genomic_DNA"/>
</dbReference>
<dbReference type="InterPro" id="IPR025269">
    <property type="entry name" value="SAM-like_dom"/>
</dbReference>
<gene>
    <name evidence="3" type="ORF">HMPREF9449_01759</name>
</gene>
<dbReference type="RefSeq" id="WP_009136907.1">
    <property type="nucleotide sequence ID" value="NZ_JH594596.1"/>
</dbReference>
<feature type="domain" description="Phage integrase SAM-like" evidence="2">
    <location>
        <begin position="122"/>
        <end position="205"/>
    </location>
</feature>
<proteinExistence type="predicted"/>
<organism evidence="3 4">
    <name type="scientific">Odoribacter laneus YIT 12061</name>
    <dbReference type="NCBI Taxonomy" id="742817"/>
    <lineage>
        <taxon>Bacteria</taxon>
        <taxon>Pseudomonadati</taxon>
        <taxon>Bacteroidota</taxon>
        <taxon>Bacteroidia</taxon>
        <taxon>Bacteroidales</taxon>
        <taxon>Odoribacteraceae</taxon>
        <taxon>Odoribacter</taxon>
    </lineage>
</organism>
<evidence type="ECO:0000259" key="2">
    <source>
        <dbReference type="Pfam" id="PF13102"/>
    </source>
</evidence>
<dbReference type="PATRIC" id="fig|742817.3.peg.1879"/>
<name>H1DHM3_9BACT</name>
<dbReference type="GO" id="GO:0003677">
    <property type="term" value="F:DNA binding"/>
    <property type="evidence" value="ECO:0007669"/>
    <property type="project" value="UniProtKB-KW"/>
</dbReference>
<dbReference type="Pfam" id="PF13102">
    <property type="entry name" value="Phage_int_SAM_5"/>
    <property type="match status" value="1"/>
</dbReference>
<reference evidence="3 4" key="1">
    <citation type="submission" date="2012-01" db="EMBL/GenBank/DDBJ databases">
        <title>The Genome Sequence of Odoribacter laneus YIT 12061.</title>
        <authorList>
            <consortium name="The Broad Institute Genome Sequencing Platform"/>
            <person name="Earl A."/>
            <person name="Ward D."/>
            <person name="Feldgarden M."/>
            <person name="Gevers D."/>
            <person name="Morotomi M."/>
            <person name="Young S.K."/>
            <person name="Zeng Q."/>
            <person name="Gargeya S."/>
            <person name="Fitzgerald M."/>
            <person name="Haas B."/>
            <person name="Abouelleil A."/>
            <person name="Alvarado L."/>
            <person name="Arachchi H.M."/>
            <person name="Berlin A."/>
            <person name="Chapman S.B."/>
            <person name="Gearin G."/>
            <person name="Goldberg J."/>
            <person name="Griggs A."/>
            <person name="Gujja S."/>
            <person name="Hansen M."/>
            <person name="Heiman D."/>
            <person name="Howarth C."/>
            <person name="Larimer J."/>
            <person name="Lui A."/>
            <person name="MacDonald P.J.P."/>
            <person name="McCowen C."/>
            <person name="Montmayeur A."/>
            <person name="Murphy C."/>
            <person name="Neiman D."/>
            <person name="Pearson M."/>
            <person name="Priest M."/>
            <person name="Roberts A."/>
            <person name="Saif S."/>
            <person name="Shea T."/>
            <person name="Sisk P."/>
            <person name="Stolte C."/>
            <person name="Sykes S."/>
            <person name="Wortman J."/>
            <person name="Nusbaum C."/>
            <person name="Birren B."/>
        </authorList>
    </citation>
    <scope>NUCLEOTIDE SEQUENCE [LARGE SCALE GENOMIC DNA]</scope>
    <source>
        <strain evidence="3 4">YIT 12061</strain>
    </source>
</reference>
<accession>H1DHM3</accession>
<dbReference type="AlphaFoldDB" id="H1DHM3"/>
<dbReference type="HOGENOM" id="CLU_1041470_0_0_10"/>
<dbReference type="eggNOG" id="COG0582">
    <property type="taxonomic scope" value="Bacteria"/>
</dbReference>
<protein>
    <recommendedName>
        <fullName evidence="2">Phage integrase SAM-like domain-containing protein</fullName>
    </recommendedName>
</protein>